<dbReference type="PANTHER" id="PTHR34180">
    <property type="entry name" value="PEPTIDASE C45"/>
    <property type="match status" value="1"/>
</dbReference>
<keyword evidence="4" id="KW-1185">Reference proteome</keyword>
<feature type="chain" id="PRO_5045941158" description="Peptidase C45 hydrolase domain-containing protein" evidence="1">
    <location>
        <begin position="19"/>
        <end position="374"/>
    </location>
</feature>
<gene>
    <name evidence="3" type="ORF">PCOR1329_LOCUS70312</name>
</gene>
<dbReference type="Pfam" id="PF03417">
    <property type="entry name" value="AAT"/>
    <property type="match status" value="1"/>
</dbReference>
<organism evidence="3 4">
    <name type="scientific">Prorocentrum cordatum</name>
    <dbReference type="NCBI Taxonomy" id="2364126"/>
    <lineage>
        <taxon>Eukaryota</taxon>
        <taxon>Sar</taxon>
        <taxon>Alveolata</taxon>
        <taxon>Dinophyceae</taxon>
        <taxon>Prorocentrales</taxon>
        <taxon>Prorocentraceae</taxon>
        <taxon>Prorocentrum</taxon>
    </lineage>
</organism>
<comment type="caution">
    <text evidence="3">The sequence shown here is derived from an EMBL/GenBank/DDBJ whole genome shotgun (WGS) entry which is preliminary data.</text>
</comment>
<dbReference type="InterPro" id="IPR047794">
    <property type="entry name" value="C45_proenzyme-like"/>
</dbReference>
<dbReference type="NCBIfam" id="NF040521">
    <property type="entry name" value="C45_proenzyme"/>
    <property type="match status" value="1"/>
</dbReference>
<sequence>MVRRPLWLLAALPWLAASDLPVFDVGGDWGRLGDLAGGRMREYHTTSPTTARLRSMLRNENVSAALDGLLAWHSAAFPRFAQELQAMAQGAGLGYRDLAAYSFKNELLAVFAEQAPDSEREACSDVLVHDQQSHVHGHNEDGEEQLANFSYIVRTDDFEAMVYPGALAGGAFGFNRHGLVVTMNALSPRSAIIKAGCAGKYWLGRAVLEAESIQQAIGILERFCHAYGMSLNVGSVVTKEQVNIEVAPGGGVSVWNVSGGSYFHANAYLHMNVTEDPHLSPSSAHREARARQLLPAVGRDGVLRVLGDTQDKHWPIYRTLGNGDYSVTLATALFDYDRLRVDIWAGSNPRLAQPLLTRWLLEPPPMEGLGALVV</sequence>
<protein>
    <recommendedName>
        <fullName evidence="2">Peptidase C45 hydrolase domain-containing protein</fullName>
    </recommendedName>
</protein>
<feature type="signal peptide" evidence="1">
    <location>
        <begin position="1"/>
        <end position="18"/>
    </location>
</feature>
<feature type="domain" description="Peptidase C45 hydrolase" evidence="2">
    <location>
        <begin position="134"/>
        <end position="348"/>
    </location>
</feature>
<dbReference type="InterPro" id="IPR047801">
    <property type="entry name" value="Peptidase_C45"/>
</dbReference>
<accession>A0ABN9WXF5</accession>
<dbReference type="Gene3D" id="3.60.60.10">
    <property type="entry name" value="Penicillin V Acylase, Chain A"/>
    <property type="match status" value="1"/>
</dbReference>
<reference evidence="3" key="1">
    <citation type="submission" date="2023-10" db="EMBL/GenBank/DDBJ databases">
        <authorList>
            <person name="Chen Y."/>
            <person name="Shah S."/>
            <person name="Dougan E. K."/>
            <person name="Thang M."/>
            <person name="Chan C."/>
        </authorList>
    </citation>
    <scope>NUCLEOTIDE SEQUENCE [LARGE SCALE GENOMIC DNA]</scope>
</reference>
<evidence type="ECO:0000313" key="4">
    <source>
        <dbReference type="Proteomes" id="UP001189429"/>
    </source>
</evidence>
<evidence type="ECO:0000313" key="3">
    <source>
        <dbReference type="EMBL" id="CAK0889948.1"/>
    </source>
</evidence>
<dbReference type="Proteomes" id="UP001189429">
    <property type="component" value="Unassembled WGS sequence"/>
</dbReference>
<evidence type="ECO:0000259" key="2">
    <source>
        <dbReference type="Pfam" id="PF03417"/>
    </source>
</evidence>
<proteinExistence type="predicted"/>
<dbReference type="EMBL" id="CAUYUJ010019281">
    <property type="protein sequence ID" value="CAK0889948.1"/>
    <property type="molecule type" value="Genomic_DNA"/>
</dbReference>
<name>A0ABN9WXF5_9DINO</name>
<dbReference type="InterPro" id="IPR005079">
    <property type="entry name" value="Peptidase_C45_hydrolase"/>
</dbReference>
<dbReference type="PANTHER" id="PTHR34180:SF1">
    <property type="entry name" value="BETA-ALANYL-DOPAMINE_CARCININE HYDROLASE"/>
    <property type="match status" value="1"/>
</dbReference>
<evidence type="ECO:0000256" key="1">
    <source>
        <dbReference type="SAM" id="SignalP"/>
    </source>
</evidence>
<keyword evidence="1" id="KW-0732">Signal</keyword>